<dbReference type="InterPro" id="IPR035595">
    <property type="entry name" value="UDP_glycos_trans_CS"/>
</dbReference>
<evidence type="ECO:0000256" key="1">
    <source>
        <dbReference type="ARBA" id="ARBA00009995"/>
    </source>
</evidence>
<dbReference type="Pfam" id="PF00201">
    <property type="entry name" value="UDPGT"/>
    <property type="match status" value="1"/>
</dbReference>
<dbReference type="OrthoDB" id="5835829at2759"/>
<reference evidence="5 6" key="1">
    <citation type="journal article" date="2018" name="Mol. Plant">
        <title>The genome of Artemisia annua provides insight into the evolution of Asteraceae family and artemisinin biosynthesis.</title>
        <authorList>
            <person name="Shen Q."/>
            <person name="Zhang L."/>
            <person name="Liao Z."/>
            <person name="Wang S."/>
            <person name="Yan T."/>
            <person name="Shi P."/>
            <person name="Liu M."/>
            <person name="Fu X."/>
            <person name="Pan Q."/>
            <person name="Wang Y."/>
            <person name="Lv Z."/>
            <person name="Lu X."/>
            <person name="Zhang F."/>
            <person name="Jiang W."/>
            <person name="Ma Y."/>
            <person name="Chen M."/>
            <person name="Hao X."/>
            <person name="Li L."/>
            <person name="Tang Y."/>
            <person name="Lv G."/>
            <person name="Zhou Y."/>
            <person name="Sun X."/>
            <person name="Brodelius P.E."/>
            <person name="Rose J.K.C."/>
            <person name="Tang K."/>
        </authorList>
    </citation>
    <scope>NUCLEOTIDE SEQUENCE [LARGE SCALE GENOMIC DNA]</scope>
    <source>
        <strain evidence="6">cv. Huhao1</strain>
        <tissue evidence="5">Leaf</tissue>
    </source>
</reference>
<dbReference type="PROSITE" id="PS00375">
    <property type="entry name" value="UDPGT"/>
    <property type="match status" value="1"/>
</dbReference>
<dbReference type="GO" id="GO:0080044">
    <property type="term" value="F:quercetin 7-O-glucosyltransferase activity"/>
    <property type="evidence" value="ECO:0007669"/>
    <property type="project" value="TreeGrafter"/>
</dbReference>
<keyword evidence="3" id="KW-0328">Glycosyltransferase</keyword>
<name>A0A2U1Q3M2_ARTAN</name>
<evidence type="ECO:0000256" key="2">
    <source>
        <dbReference type="ARBA" id="ARBA00022679"/>
    </source>
</evidence>
<organism evidence="5 6">
    <name type="scientific">Artemisia annua</name>
    <name type="common">Sweet wormwood</name>
    <dbReference type="NCBI Taxonomy" id="35608"/>
    <lineage>
        <taxon>Eukaryota</taxon>
        <taxon>Viridiplantae</taxon>
        <taxon>Streptophyta</taxon>
        <taxon>Embryophyta</taxon>
        <taxon>Tracheophyta</taxon>
        <taxon>Spermatophyta</taxon>
        <taxon>Magnoliopsida</taxon>
        <taxon>eudicotyledons</taxon>
        <taxon>Gunneridae</taxon>
        <taxon>Pentapetalae</taxon>
        <taxon>asterids</taxon>
        <taxon>campanulids</taxon>
        <taxon>Asterales</taxon>
        <taxon>Asteraceae</taxon>
        <taxon>Asteroideae</taxon>
        <taxon>Anthemideae</taxon>
        <taxon>Artemisiinae</taxon>
        <taxon>Artemisia</taxon>
    </lineage>
</organism>
<evidence type="ECO:0000256" key="4">
    <source>
        <dbReference type="RuleBase" id="RU362057"/>
    </source>
</evidence>
<dbReference type="GO" id="GO:0080043">
    <property type="term" value="F:quercetin 3-O-glucosyltransferase activity"/>
    <property type="evidence" value="ECO:0007669"/>
    <property type="project" value="TreeGrafter"/>
</dbReference>
<dbReference type="Gene3D" id="3.40.50.2000">
    <property type="entry name" value="Glycogen Phosphorylase B"/>
    <property type="match status" value="2"/>
</dbReference>
<evidence type="ECO:0000313" key="5">
    <source>
        <dbReference type="EMBL" id="PWA92621.1"/>
    </source>
</evidence>
<dbReference type="AlphaFoldDB" id="A0A2U1Q3M2"/>
<dbReference type="SUPFAM" id="SSF53756">
    <property type="entry name" value="UDP-Glycosyltransferase/glycogen phosphorylase"/>
    <property type="match status" value="1"/>
</dbReference>
<comment type="caution">
    <text evidence="5">The sequence shown here is derived from an EMBL/GenBank/DDBJ whole genome shotgun (WGS) entry which is preliminary data.</text>
</comment>
<evidence type="ECO:0000313" key="6">
    <source>
        <dbReference type="Proteomes" id="UP000245207"/>
    </source>
</evidence>
<dbReference type="PANTHER" id="PTHR11926">
    <property type="entry name" value="GLUCOSYL/GLUCURONOSYL TRANSFERASES"/>
    <property type="match status" value="1"/>
</dbReference>
<dbReference type="FunFam" id="3.40.50.2000:FF:000040">
    <property type="entry name" value="UDP-glycosyltransferase 76C1"/>
    <property type="match status" value="1"/>
</dbReference>
<protein>
    <recommendedName>
        <fullName evidence="4">Glycosyltransferase</fullName>
        <ecNumber evidence="4">2.4.1.-</ecNumber>
    </recommendedName>
</protein>
<dbReference type="CDD" id="cd03784">
    <property type="entry name" value="GT1_Gtf-like"/>
    <property type="match status" value="1"/>
</dbReference>
<dbReference type="InterPro" id="IPR002213">
    <property type="entry name" value="UDP_glucos_trans"/>
</dbReference>
<comment type="similarity">
    <text evidence="1 3">Belongs to the UDP-glycosyltransferase family.</text>
</comment>
<dbReference type="Proteomes" id="UP000245207">
    <property type="component" value="Unassembled WGS sequence"/>
</dbReference>
<dbReference type="EMBL" id="PKPP01000449">
    <property type="protein sequence ID" value="PWA92621.1"/>
    <property type="molecule type" value="Genomic_DNA"/>
</dbReference>
<gene>
    <name evidence="5" type="ORF">CTI12_AA078230</name>
</gene>
<dbReference type="PANTHER" id="PTHR11926:SF1392">
    <property type="entry name" value="GLYCOSYLTRANSFERASE"/>
    <property type="match status" value="1"/>
</dbReference>
<accession>A0A2U1Q3M2</accession>
<keyword evidence="2 3" id="KW-0808">Transferase</keyword>
<keyword evidence="6" id="KW-1185">Reference proteome</keyword>
<dbReference type="EC" id="2.4.1.-" evidence="4"/>
<sequence length="554" mass="62819">MTFLIKKLIESHDLEQYSLTQTIGSTSIYYYYLTFQTLNSSDSSCLIELHIHFEIKLQINLTMDKNHQKGDPKTPLEPHVLIFPIPIQGPVNCFLKLAELLCLSGIYVTFLNTDHIHRPLLRHTNILSRFNRYPNFRFETIPDGVNFENPVSAANIKEVLEGANIVSKPIFREMMISGRLSKRSERPVTAMILDAFFGFAVEVGLETSTPVFCFQTISPCCSWTSFFNLPTLIEAGEVPFREEDMDKLVENVPGTQHLLRKRDLAGFCRLDDMSNGEVQRVLKEALLTPRTQGLIVNTFEELDALVLPYMRKLCPNIYPIGPLHSLHKVRILANTTQPQNISSNSVWKEDCTCLSWLDKHPPKTVVYVSIGSLAMMKFEQLLEIWYGLVNSGKPFLWVRRPGSISDGYDESHVPSELLDHTKEMGCIVDWAPQEDVLAHQAVGAFMTHSGWNSTMESIAVGVPMICWPYFYDQQVISRFVGEVWKVGVDIKDTCDRLIVEKAIRDMMDKNRDIFTQSAILWENLAKESISEAGSSSKSLARLVADIISLSSTVK</sequence>
<proteinExistence type="inferred from homology"/>
<evidence type="ECO:0000256" key="3">
    <source>
        <dbReference type="RuleBase" id="RU003718"/>
    </source>
</evidence>